<dbReference type="Gene3D" id="2.60.40.1180">
    <property type="entry name" value="Golgi alpha-mannosidase II"/>
    <property type="match status" value="1"/>
</dbReference>
<sequence length="689" mass="77410">MAEVVFDPAERLWLLTTATTSYALRLDESDAPRHVFWGPALTVEQAAAIRTPVLSKISAVDGTTDEELVVEGSARFDAPSLSVRFPDGTRAFEWKYLDHTIDEGHLAIRFADRHYPLEVALHYRVGADTDVIERWTTLRHTGADEPITLLRTDSASWFLPYRAGYELTHTVGGWSNEFQLQRTPLTYGETVFTSRRGTSSHQANPWLFVRNGDEVWSGALAWSGSWRITVRHTPSGQTSFSGGFGHEGVSWRLNTGEEWETPVFAGLYATDGVEATARRWHVYVRNHVLPHADETRPVIYNSWEATEFDVNETNQKGLAARAAAMGCELFVMDDGWFGARTSDTAGLGDWEVNRDRFPGGLDPLIAEVHRLGMRFGLWVEPEMVNPDSDLYRQHPDWVLHMPNRTRTTLRNQLVLNFARTDVAEWAHKWLDQLAGRHEIDFLKWDMNRAFSEAGWPGEADQDRLWIDHVRHVYAIIDRLRADHPNLRVEACSGGGGRIDLGMLARTDQAWVSDNTDALDRIRIQHGYSTLYPARTMSAWVTDSPNQLTGRVIPLAFRFHVAMAGVLGIGGNLLNWTPEELTEATTLLKQYKEIRHVVQHGSQYQLAAGPVTGVQYTLGNEVVVLLWRPVVNFGKPPLPVRLKALDPSARYRTGAGECCGAVLLHHGLEPSLPTGDYASTMIHLTKINPS</sequence>
<dbReference type="InterPro" id="IPR017853">
    <property type="entry name" value="GH"/>
</dbReference>
<dbReference type="FunFam" id="3.20.20.70:FF:000118">
    <property type="entry name" value="Alpha-galactosidase"/>
    <property type="match status" value="1"/>
</dbReference>
<dbReference type="InterPro" id="IPR013785">
    <property type="entry name" value="Aldolase_TIM"/>
</dbReference>
<dbReference type="Gene3D" id="3.20.20.70">
    <property type="entry name" value="Aldolase class I"/>
    <property type="match status" value="1"/>
</dbReference>
<dbReference type="InterPro" id="IPR050985">
    <property type="entry name" value="Alpha-glycosidase_related"/>
</dbReference>
<dbReference type="Pfam" id="PF16875">
    <property type="entry name" value="Glyco_hydro_36N"/>
    <property type="match status" value="1"/>
</dbReference>
<feature type="binding site" evidence="7">
    <location>
        <position position="174"/>
    </location>
    <ligand>
        <name>substrate</name>
    </ligand>
</feature>
<dbReference type="Proteomes" id="UP000063699">
    <property type="component" value="Chromosome"/>
</dbReference>
<dbReference type="InterPro" id="IPR002252">
    <property type="entry name" value="Glyco_hydro_36"/>
</dbReference>
<dbReference type="InterPro" id="IPR013780">
    <property type="entry name" value="Glyco_hydro_b"/>
</dbReference>
<feature type="binding site" evidence="7">
    <location>
        <begin position="443"/>
        <end position="447"/>
    </location>
    <ligand>
        <name>substrate</name>
    </ligand>
</feature>
<evidence type="ECO:0000256" key="1">
    <source>
        <dbReference type="ARBA" id="ARBA00001255"/>
    </source>
</evidence>
<dbReference type="EMBL" id="CP012752">
    <property type="protein sequence ID" value="ALG07945.1"/>
    <property type="molecule type" value="Genomic_DNA"/>
</dbReference>
<dbReference type="OrthoDB" id="9758822at2"/>
<evidence type="ECO:0000259" key="8">
    <source>
        <dbReference type="Pfam" id="PF16874"/>
    </source>
</evidence>
<dbReference type="PANTHER" id="PTHR43053:SF3">
    <property type="entry name" value="ALPHA-GALACTOSIDASE C-RELATED"/>
    <property type="match status" value="1"/>
</dbReference>
<comment type="catalytic activity">
    <reaction evidence="1 5">
        <text>Hydrolysis of terminal, non-reducing alpha-D-galactose residues in alpha-D-galactosides, including galactose oligosaccharides, galactomannans and galactolipids.</text>
        <dbReference type="EC" id="3.2.1.22"/>
    </reaction>
</comment>
<dbReference type="RefSeq" id="WP_054289855.1">
    <property type="nucleotide sequence ID" value="NZ_CP012752.1"/>
</dbReference>
<dbReference type="PIRSF" id="PIRSF005536">
    <property type="entry name" value="Agal"/>
    <property type="match status" value="1"/>
</dbReference>
<dbReference type="Gene3D" id="2.70.98.60">
    <property type="entry name" value="alpha-galactosidase from lactobacil brevis"/>
    <property type="match status" value="1"/>
</dbReference>
<evidence type="ECO:0000256" key="4">
    <source>
        <dbReference type="ARBA" id="ARBA00023295"/>
    </source>
</evidence>
<dbReference type="CDD" id="cd14791">
    <property type="entry name" value="GH36"/>
    <property type="match status" value="1"/>
</dbReference>
<dbReference type="Pfam" id="PF16874">
    <property type="entry name" value="Glyco_hydro_36C"/>
    <property type="match status" value="1"/>
</dbReference>
<evidence type="ECO:0000256" key="2">
    <source>
        <dbReference type="ARBA" id="ARBA00012755"/>
    </source>
</evidence>
<dbReference type="InterPro" id="IPR038417">
    <property type="entry name" value="Alpga-gal_N_sf"/>
</dbReference>
<keyword evidence="11" id="KW-1185">Reference proteome</keyword>
<keyword evidence="3 5" id="KW-0378">Hydrolase</keyword>
<dbReference type="Pfam" id="PF02065">
    <property type="entry name" value="Melibiase"/>
    <property type="match status" value="1"/>
</dbReference>
<reference evidence="10 11" key="1">
    <citation type="submission" date="2015-07" db="EMBL/GenBank/DDBJ databases">
        <title>Genome sequencing of Kibdelosporangium phytohabitans.</title>
        <authorList>
            <person name="Qin S."/>
            <person name="Xing K."/>
        </authorList>
    </citation>
    <scope>NUCLEOTIDE SEQUENCE [LARGE SCALE GENOMIC DNA]</scope>
    <source>
        <strain evidence="10 11">KLBMP1111</strain>
    </source>
</reference>
<dbReference type="GO" id="GO:0004557">
    <property type="term" value="F:alpha-galactosidase activity"/>
    <property type="evidence" value="ECO:0007669"/>
    <property type="project" value="UniProtKB-UniRule"/>
</dbReference>
<dbReference type="SUPFAM" id="SSF51445">
    <property type="entry name" value="(Trans)glycosidases"/>
    <property type="match status" value="1"/>
</dbReference>
<dbReference type="PRINTS" id="PR00743">
    <property type="entry name" value="GLHYDRLASE36"/>
</dbReference>
<dbReference type="InterPro" id="IPR031705">
    <property type="entry name" value="Glyco_hydro_36_C"/>
</dbReference>
<evidence type="ECO:0000256" key="6">
    <source>
        <dbReference type="PIRSR" id="PIRSR005536-1"/>
    </source>
</evidence>
<dbReference type="PANTHER" id="PTHR43053">
    <property type="entry name" value="GLYCOSIDASE FAMILY 31"/>
    <property type="match status" value="1"/>
</dbReference>
<evidence type="ECO:0000256" key="7">
    <source>
        <dbReference type="PIRSR" id="PIRSR005536-2"/>
    </source>
</evidence>
<evidence type="ECO:0000313" key="10">
    <source>
        <dbReference type="EMBL" id="ALG07945.1"/>
    </source>
</evidence>
<evidence type="ECO:0000256" key="5">
    <source>
        <dbReference type="PIRNR" id="PIRNR005536"/>
    </source>
</evidence>
<evidence type="ECO:0000259" key="9">
    <source>
        <dbReference type="Pfam" id="PF16875"/>
    </source>
</evidence>
<dbReference type="GO" id="GO:0016052">
    <property type="term" value="P:carbohydrate catabolic process"/>
    <property type="evidence" value="ECO:0007669"/>
    <property type="project" value="InterPro"/>
</dbReference>
<dbReference type="EC" id="3.2.1.22" evidence="2 5"/>
<feature type="active site" description="Nucleophile" evidence="6">
    <location>
        <position position="445"/>
    </location>
</feature>
<accession>A0A0N9I175</accession>
<comment type="similarity">
    <text evidence="5">Belongs to the glycosyl hydrolase.</text>
</comment>
<gene>
    <name evidence="10" type="ORF">AOZ06_14370</name>
</gene>
<protein>
    <recommendedName>
        <fullName evidence="2 5">Alpha-galactosidase</fullName>
        <ecNumber evidence="2 5">3.2.1.22</ecNumber>
    </recommendedName>
</protein>
<feature type="domain" description="Glycosyl hydrolase family 36 N-terminal" evidence="9">
    <location>
        <begin position="31"/>
        <end position="254"/>
    </location>
</feature>
<feature type="binding site" evidence="7">
    <location>
        <begin position="333"/>
        <end position="334"/>
    </location>
    <ligand>
        <name>substrate</name>
    </ligand>
</feature>
<evidence type="ECO:0000256" key="3">
    <source>
        <dbReference type="ARBA" id="ARBA00022801"/>
    </source>
</evidence>
<feature type="domain" description="Glycosyl hydrolase family 36 C-terminal" evidence="8">
    <location>
        <begin position="618"/>
        <end position="683"/>
    </location>
</feature>
<organism evidence="10 11">
    <name type="scientific">Kibdelosporangium phytohabitans</name>
    <dbReference type="NCBI Taxonomy" id="860235"/>
    <lineage>
        <taxon>Bacteria</taxon>
        <taxon>Bacillati</taxon>
        <taxon>Actinomycetota</taxon>
        <taxon>Actinomycetes</taxon>
        <taxon>Pseudonocardiales</taxon>
        <taxon>Pseudonocardiaceae</taxon>
        <taxon>Kibdelosporangium</taxon>
    </lineage>
</organism>
<feature type="binding site" evidence="7">
    <location>
        <position position="513"/>
    </location>
    <ligand>
        <name>substrate</name>
    </ligand>
</feature>
<evidence type="ECO:0000313" key="11">
    <source>
        <dbReference type="Proteomes" id="UP000063699"/>
    </source>
</evidence>
<feature type="active site" description="Proton donor" evidence="6">
    <location>
        <position position="513"/>
    </location>
</feature>
<dbReference type="KEGG" id="kphy:AOZ06_14370"/>
<keyword evidence="4 5" id="KW-0326">Glycosidase</keyword>
<feature type="binding site" evidence="7">
    <location>
        <position position="491"/>
    </location>
    <ligand>
        <name>substrate</name>
    </ligand>
</feature>
<dbReference type="InterPro" id="IPR031704">
    <property type="entry name" value="Glyco_hydro_36_N"/>
</dbReference>
<dbReference type="AlphaFoldDB" id="A0A0N9I175"/>
<feature type="binding site" evidence="7">
    <location>
        <position position="410"/>
    </location>
    <ligand>
        <name>substrate</name>
    </ligand>
</feature>
<proteinExistence type="inferred from homology"/>
<name>A0A0N9I175_9PSEU</name>
<dbReference type="STRING" id="860235.AOZ06_14370"/>